<dbReference type="GO" id="GO:0015109">
    <property type="term" value="F:chromate transmembrane transporter activity"/>
    <property type="evidence" value="ECO:0007669"/>
    <property type="project" value="InterPro"/>
</dbReference>
<feature type="transmembrane region" description="Helical" evidence="7">
    <location>
        <begin position="62"/>
        <end position="79"/>
    </location>
</feature>
<proteinExistence type="inferred from homology"/>
<reference evidence="8 9" key="2">
    <citation type="submission" date="2019-09" db="EMBL/GenBank/DDBJ databases">
        <title>Complete Genome Sequence and Methylome Analysis of free living Spirochaetas.</title>
        <authorList>
            <person name="Leshcheva N."/>
            <person name="Mikheeva N."/>
        </authorList>
    </citation>
    <scope>NUCLEOTIDE SEQUENCE [LARGE SCALE GENOMIC DNA]</scope>
    <source>
        <strain evidence="8 9">P</strain>
    </source>
</reference>
<evidence type="ECO:0000313" key="8">
    <source>
        <dbReference type="EMBL" id="QEN04105.1"/>
    </source>
</evidence>
<feature type="transmembrane region" description="Helical" evidence="7">
    <location>
        <begin position="155"/>
        <end position="186"/>
    </location>
</feature>
<dbReference type="InterPro" id="IPR052518">
    <property type="entry name" value="CHR_Transporter"/>
</dbReference>
<dbReference type="GO" id="GO:0005886">
    <property type="term" value="C:plasma membrane"/>
    <property type="evidence" value="ECO:0007669"/>
    <property type="project" value="UniProtKB-SubCell"/>
</dbReference>
<dbReference type="Proteomes" id="UP000323824">
    <property type="component" value="Chromosome"/>
</dbReference>
<feature type="transmembrane region" description="Helical" evidence="7">
    <location>
        <begin position="124"/>
        <end position="143"/>
    </location>
</feature>
<dbReference type="OrthoDB" id="9788907at2"/>
<keyword evidence="4 7" id="KW-0812">Transmembrane</keyword>
<evidence type="ECO:0000256" key="5">
    <source>
        <dbReference type="ARBA" id="ARBA00022989"/>
    </source>
</evidence>
<evidence type="ECO:0000313" key="9">
    <source>
        <dbReference type="Proteomes" id="UP000323824"/>
    </source>
</evidence>
<keyword evidence="3" id="KW-1003">Cell membrane</keyword>
<dbReference type="KEGG" id="sper:EW093_05115"/>
<keyword evidence="6 7" id="KW-0472">Membrane</keyword>
<name>A0A5C1Q7U7_9SPIO</name>
<dbReference type="Pfam" id="PF02417">
    <property type="entry name" value="Chromate_transp"/>
    <property type="match status" value="1"/>
</dbReference>
<protein>
    <submittedName>
        <fullName evidence="8">Chromate transporter</fullName>
    </submittedName>
</protein>
<gene>
    <name evidence="8" type="ORF">EW093_05115</name>
</gene>
<dbReference type="EMBL" id="CP035807">
    <property type="protein sequence ID" value="QEN04105.1"/>
    <property type="molecule type" value="Genomic_DNA"/>
</dbReference>
<evidence type="ECO:0000256" key="6">
    <source>
        <dbReference type="ARBA" id="ARBA00023136"/>
    </source>
</evidence>
<evidence type="ECO:0000256" key="2">
    <source>
        <dbReference type="ARBA" id="ARBA00005262"/>
    </source>
</evidence>
<keyword evidence="9" id="KW-1185">Reference proteome</keyword>
<evidence type="ECO:0000256" key="7">
    <source>
        <dbReference type="SAM" id="Phobius"/>
    </source>
</evidence>
<organism evidence="8 9">
    <name type="scientific">Thiospirochaeta perfilievii</name>
    <dbReference type="NCBI Taxonomy" id="252967"/>
    <lineage>
        <taxon>Bacteria</taxon>
        <taxon>Pseudomonadati</taxon>
        <taxon>Spirochaetota</taxon>
        <taxon>Spirochaetia</taxon>
        <taxon>Spirochaetales</taxon>
        <taxon>Spirochaetaceae</taxon>
        <taxon>Thiospirochaeta</taxon>
    </lineage>
</organism>
<evidence type="ECO:0000256" key="1">
    <source>
        <dbReference type="ARBA" id="ARBA00004651"/>
    </source>
</evidence>
<feature type="transmembrane region" description="Helical" evidence="7">
    <location>
        <begin position="91"/>
        <end position="112"/>
    </location>
</feature>
<dbReference type="PANTHER" id="PTHR43663">
    <property type="entry name" value="CHROMATE TRANSPORT PROTEIN-RELATED"/>
    <property type="match status" value="1"/>
</dbReference>
<dbReference type="AlphaFoldDB" id="A0A5C1Q7U7"/>
<dbReference type="PANTHER" id="PTHR43663:SF1">
    <property type="entry name" value="CHROMATE TRANSPORTER"/>
    <property type="match status" value="1"/>
</dbReference>
<reference evidence="8 9" key="1">
    <citation type="submission" date="2019-02" db="EMBL/GenBank/DDBJ databases">
        <authorList>
            <person name="Fomenkov A."/>
            <person name="Dubinina G."/>
            <person name="Grabovich M."/>
            <person name="Vincze T."/>
            <person name="Roberts R.J."/>
        </authorList>
    </citation>
    <scope>NUCLEOTIDE SEQUENCE [LARGE SCALE GENOMIC DNA]</scope>
    <source>
        <strain evidence="8 9">P</strain>
    </source>
</reference>
<evidence type="ECO:0000256" key="4">
    <source>
        <dbReference type="ARBA" id="ARBA00022692"/>
    </source>
</evidence>
<keyword evidence="5 7" id="KW-1133">Transmembrane helix</keyword>
<accession>A0A5C1Q7U7</accession>
<evidence type="ECO:0000256" key="3">
    <source>
        <dbReference type="ARBA" id="ARBA00022475"/>
    </source>
</evidence>
<comment type="subcellular location">
    <subcellularLocation>
        <location evidence="1">Cell membrane</location>
        <topology evidence="1">Multi-pass membrane protein</topology>
    </subcellularLocation>
</comment>
<sequence length="190" mass="21106">MFVYIREGDFLRVKVPLFDIFITFFKIGLFTLGGGLAMSVVLRHELVLKKKWVSEEDFLFEMSTATLIPGAIAVNLAFLQGRRLRGFIGSFLSVLATILPSIIIILSVVIFAEPYFSNPKVAAFLKGCTLAVTGQLAYGSYVFGKSQLKDYRKIIICAFGIFIVAVLKLFPAWAVLSSGLLGYFLLKDQE</sequence>
<feature type="transmembrane region" description="Helical" evidence="7">
    <location>
        <begin position="20"/>
        <end position="42"/>
    </location>
</feature>
<dbReference type="InterPro" id="IPR003370">
    <property type="entry name" value="Chromate_transpt"/>
</dbReference>
<comment type="similarity">
    <text evidence="2">Belongs to the chromate ion transporter (CHR) (TC 2.A.51) family.</text>
</comment>